<evidence type="ECO:0000256" key="1">
    <source>
        <dbReference type="SAM" id="Phobius"/>
    </source>
</evidence>
<evidence type="ECO:0000313" key="2">
    <source>
        <dbReference type="EMBL" id="MDT0249173.1"/>
    </source>
</evidence>
<keyword evidence="1" id="KW-0812">Transmembrane</keyword>
<feature type="transmembrane region" description="Helical" evidence="1">
    <location>
        <begin position="268"/>
        <end position="287"/>
    </location>
</feature>
<dbReference type="EMBL" id="JAMZMH010000009">
    <property type="protein sequence ID" value="MDT0249173.1"/>
    <property type="molecule type" value="Genomic_DNA"/>
</dbReference>
<proteinExistence type="predicted"/>
<comment type="caution">
    <text evidence="2">The sequence shown here is derived from an EMBL/GenBank/DDBJ whole genome shotgun (WGS) entry which is preliminary data.</text>
</comment>
<name>A0AAE4K3J8_9ACTO</name>
<dbReference type="PANTHER" id="PTHR35007">
    <property type="entry name" value="INTEGRAL MEMBRANE PROTEIN-RELATED"/>
    <property type="match status" value="1"/>
</dbReference>
<organism evidence="2 3">
    <name type="scientific">Actinomyces oris</name>
    <dbReference type="NCBI Taxonomy" id="544580"/>
    <lineage>
        <taxon>Bacteria</taxon>
        <taxon>Bacillati</taxon>
        <taxon>Actinomycetota</taxon>
        <taxon>Actinomycetes</taxon>
        <taxon>Actinomycetales</taxon>
        <taxon>Actinomycetaceae</taxon>
        <taxon>Actinomyces</taxon>
    </lineage>
</organism>
<protein>
    <recommendedName>
        <fullName evidence="4">Type II secretion protein F</fullName>
    </recommendedName>
</protein>
<keyword evidence="1" id="KW-0472">Membrane</keyword>
<gene>
    <name evidence="2" type="ORF">RMW62_08765</name>
</gene>
<feature type="transmembrane region" description="Helical" evidence="1">
    <location>
        <begin position="238"/>
        <end position="256"/>
    </location>
</feature>
<evidence type="ECO:0008006" key="4">
    <source>
        <dbReference type="Google" id="ProtNLM"/>
    </source>
</evidence>
<dbReference type="PANTHER" id="PTHR35007:SF4">
    <property type="entry name" value="CONSERVED TRANSMEMBRANE PROTEIN-RELATED"/>
    <property type="match status" value="1"/>
</dbReference>
<dbReference type="AlphaFoldDB" id="A0AAE4K3J8"/>
<feature type="transmembrane region" description="Helical" evidence="1">
    <location>
        <begin position="413"/>
        <end position="435"/>
    </location>
</feature>
<accession>A0AAE4K3J8</accession>
<feature type="transmembrane region" description="Helical" evidence="1">
    <location>
        <begin position="40"/>
        <end position="61"/>
    </location>
</feature>
<keyword evidence="1" id="KW-1133">Transmembrane helix</keyword>
<sequence length="444" mass="45033">MTDATCGVDMAGVTGTAAIPPPAGHPVGQLTGQLGGSAGGLVPGAWIAAVLVALAAAVLLLPARRGLPRGWTTGTTAAQARPTMRQAALAALRSRRTGAPEPDLGLLLTEVASLLRAGATPQRAWTRACRRAGLTEGAEPDEDGVPPVLCALADLQHDSWLPRWSCGRLHWHPPPRGRRARQRRATAAGVPGAVASCRLSTALGAPLADILQTVAGGVAESGRAEASRRAALAGPRSTARLLACLPVVGLGLGMLVGADPASLLLDGGLGSAVGALGIGLMVVGHLVTRRLVRAATAEGDVVDEALVLDLASAALSAGASVPGVLTALGEALEEEGLGVVGRALLLGAPWEEAWQAPEDEQWRARRSRLESCLRPGWEDGASPAALLAATAASLRAGRHARDEEAAERLAVRLVLPLGACHLPAFVILGIAPVVASVGMSMLSG</sequence>
<dbReference type="RefSeq" id="WP_311372930.1">
    <property type="nucleotide sequence ID" value="NZ_JAMZMH010000009.1"/>
</dbReference>
<reference evidence="2" key="1">
    <citation type="submission" date="2022-06" db="EMBL/GenBank/DDBJ databases">
        <title>Draft Genome Sequences of Three Actinomyces oris Strains, Isolated from Healthy Human Feces.</title>
        <authorList>
            <person name="Ye Y."/>
            <person name="Liu C."/>
            <person name="Zhao J."/>
            <person name="Xu J."/>
            <person name="Huang H."/>
            <person name="Wang B."/>
            <person name="Wei J."/>
            <person name="Jing X."/>
        </authorList>
    </citation>
    <scope>NUCLEOTIDE SEQUENCE</scope>
    <source>
        <strain evidence="2">CNGBCC1803368</strain>
    </source>
</reference>
<evidence type="ECO:0000313" key="3">
    <source>
        <dbReference type="Proteomes" id="UP001180729"/>
    </source>
</evidence>
<dbReference type="Proteomes" id="UP001180729">
    <property type="component" value="Unassembled WGS sequence"/>
</dbReference>